<reference evidence="1 2" key="1">
    <citation type="submission" date="2014-10" db="EMBL/GenBank/DDBJ databases">
        <title>Draft genome of the hookworm Ancylostoma caninum.</title>
        <authorList>
            <person name="Mitreva M."/>
        </authorList>
    </citation>
    <scope>NUCLEOTIDE SEQUENCE [LARGE SCALE GENOMIC DNA]</scope>
    <source>
        <strain evidence="1 2">Baltimore</strain>
    </source>
</reference>
<dbReference type="EMBL" id="JOJR01000670">
    <property type="protein sequence ID" value="RCN35374.1"/>
    <property type="molecule type" value="Genomic_DNA"/>
</dbReference>
<dbReference type="Proteomes" id="UP000252519">
    <property type="component" value="Unassembled WGS sequence"/>
</dbReference>
<evidence type="ECO:0000313" key="1">
    <source>
        <dbReference type="EMBL" id="RCN35374.1"/>
    </source>
</evidence>
<evidence type="ECO:0000313" key="2">
    <source>
        <dbReference type="Proteomes" id="UP000252519"/>
    </source>
</evidence>
<feature type="non-terminal residue" evidence="1">
    <location>
        <position position="1"/>
    </location>
</feature>
<comment type="caution">
    <text evidence="1">The sequence shown here is derived from an EMBL/GenBank/DDBJ whole genome shotgun (WGS) entry which is preliminary data.</text>
</comment>
<accession>A0A368FT23</accession>
<name>A0A368FT23_ANCCA</name>
<gene>
    <name evidence="1" type="ORF">ANCCAN_18760</name>
</gene>
<keyword evidence="2" id="KW-1185">Reference proteome</keyword>
<proteinExistence type="predicted"/>
<organism evidence="1 2">
    <name type="scientific">Ancylostoma caninum</name>
    <name type="common">Dog hookworm</name>
    <dbReference type="NCBI Taxonomy" id="29170"/>
    <lineage>
        <taxon>Eukaryota</taxon>
        <taxon>Metazoa</taxon>
        <taxon>Ecdysozoa</taxon>
        <taxon>Nematoda</taxon>
        <taxon>Chromadorea</taxon>
        <taxon>Rhabditida</taxon>
        <taxon>Rhabditina</taxon>
        <taxon>Rhabditomorpha</taxon>
        <taxon>Strongyloidea</taxon>
        <taxon>Ancylostomatidae</taxon>
        <taxon>Ancylostomatinae</taxon>
        <taxon>Ancylostoma</taxon>
    </lineage>
</organism>
<sequence>IIALERIERKSFLTFIFDEVNAGIVSLQNHTVKLVRQFLFTIANHNSRVSICRHGVQSSPWFWTRRVYPLNHDFIKFSQDMADLLGSRQRLGKHALKDCLYYMYETHLKNAPSNKRQMLTVIAGPQSDSQAAVDYFKELQNHGIRNRVFGIFAAQQEPNLKNFGDPEPFMINGIDGKYPRDLAKALTELERMLTRGHCTPND</sequence>
<protein>
    <recommendedName>
        <fullName evidence="3">VWFA domain-containing protein</fullName>
    </recommendedName>
</protein>
<evidence type="ECO:0008006" key="3">
    <source>
        <dbReference type="Google" id="ProtNLM"/>
    </source>
</evidence>
<dbReference type="AlphaFoldDB" id="A0A368FT23"/>